<feature type="domain" description="Arrestin C-terminal-like" evidence="3">
    <location>
        <begin position="122"/>
        <end position="279"/>
    </location>
</feature>
<dbReference type="Gene3D" id="2.60.40.640">
    <property type="match status" value="1"/>
</dbReference>
<accession>A0ABY6KNY7</accession>
<sequence>MACVQISPRDNPPDQEEGSEALSSVQQTMLQKLGPDALPITLRVSPYAPPSVRLRPARDYHGSPLGVTYDLKVFVGQRPEEKPLKRHMVRMTLSCRHAEPDPTAMSLAPPPRASVNRAFVFSGGRLRVEASLDRETYRPGEMVRAHVTLDNRTNRTVHRVRVLLVQHVRVCMFTNGSFKNLVGLAETEEGHPVGPGASFSRDFSVKPGSVLKFPVALALEGALGGPDDCLASSTRYGAVAEKNPYGVTVSYEAKVKIILGYVDRPVVLHLPFTFLASEPLDQPLRTDTLRPADSCESIAGELSKLVMLRS</sequence>
<dbReference type="InterPro" id="IPR011022">
    <property type="entry name" value="Arrestin_C-like"/>
</dbReference>
<name>A0ABY6KNY7_9ARAC</name>
<evidence type="ECO:0000313" key="4">
    <source>
        <dbReference type="EMBL" id="UYV70556.1"/>
    </source>
</evidence>
<gene>
    <name evidence="4" type="ORF">LAZ67_7003522</name>
</gene>
<dbReference type="InterPro" id="IPR014753">
    <property type="entry name" value="Arrestin_N"/>
</dbReference>
<proteinExistence type="inferred from homology"/>
<evidence type="ECO:0000259" key="3">
    <source>
        <dbReference type="SMART" id="SM01017"/>
    </source>
</evidence>
<dbReference type="Gene3D" id="2.60.40.840">
    <property type="match status" value="1"/>
</dbReference>
<evidence type="ECO:0000256" key="1">
    <source>
        <dbReference type="ARBA" id="ARBA00005298"/>
    </source>
</evidence>
<dbReference type="SMART" id="SM01017">
    <property type="entry name" value="Arrestin_C"/>
    <property type="match status" value="1"/>
</dbReference>
<organism evidence="4 5">
    <name type="scientific">Cordylochernes scorpioides</name>
    <dbReference type="NCBI Taxonomy" id="51811"/>
    <lineage>
        <taxon>Eukaryota</taxon>
        <taxon>Metazoa</taxon>
        <taxon>Ecdysozoa</taxon>
        <taxon>Arthropoda</taxon>
        <taxon>Chelicerata</taxon>
        <taxon>Arachnida</taxon>
        <taxon>Pseudoscorpiones</taxon>
        <taxon>Cheliferoidea</taxon>
        <taxon>Chernetidae</taxon>
        <taxon>Cordylochernes</taxon>
    </lineage>
</organism>
<dbReference type="InterPro" id="IPR000698">
    <property type="entry name" value="Arrestin"/>
</dbReference>
<reference evidence="4 5" key="1">
    <citation type="submission" date="2022-01" db="EMBL/GenBank/DDBJ databases">
        <title>A chromosomal length assembly of Cordylochernes scorpioides.</title>
        <authorList>
            <person name="Zeh D."/>
            <person name="Zeh J."/>
        </authorList>
    </citation>
    <scope>NUCLEOTIDE SEQUENCE [LARGE SCALE GENOMIC DNA]</scope>
    <source>
        <strain evidence="4">IN4F17</strain>
        <tissue evidence="4">Whole Body</tissue>
    </source>
</reference>
<dbReference type="Pfam" id="PF02752">
    <property type="entry name" value="Arrestin_C"/>
    <property type="match status" value="1"/>
</dbReference>
<dbReference type="EMBL" id="CP092869">
    <property type="protein sequence ID" value="UYV70556.1"/>
    <property type="molecule type" value="Genomic_DNA"/>
</dbReference>
<feature type="region of interest" description="Disordered" evidence="2">
    <location>
        <begin position="1"/>
        <end position="20"/>
    </location>
</feature>
<evidence type="ECO:0000313" key="5">
    <source>
        <dbReference type="Proteomes" id="UP001235939"/>
    </source>
</evidence>
<dbReference type="Proteomes" id="UP001235939">
    <property type="component" value="Chromosome 07"/>
</dbReference>
<evidence type="ECO:0000256" key="2">
    <source>
        <dbReference type="SAM" id="MobiDB-lite"/>
    </source>
</evidence>
<dbReference type="InterPro" id="IPR014756">
    <property type="entry name" value="Ig_E-set"/>
</dbReference>
<dbReference type="PANTHER" id="PTHR11792:SF17">
    <property type="entry name" value="KURTZ ARRESTIN"/>
    <property type="match status" value="1"/>
</dbReference>
<dbReference type="SUPFAM" id="SSF81296">
    <property type="entry name" value="E set domains"/>
    <property type="match status" value="2"/>
</dbReference>
<protein>
    <recommendedName>
        <fullName evidence="3">Arrestin C-terminal-like domain-containing protein</fullName>
    </recommendedName>
</protein>
<dbReference type="PANTHER" id="PTHR11792">
    <property type="entry name" value="ARRESTIN"/>
    <property type="match status" value="1"/>
</dbReference>
<dbReference type="InterPro" id="IPR014752">
    <property type="entry name" value="Arrestin-like_C"/>
</dbReference>
<comment type="similarity">
    <text evidence="1">Belongs to the arrestin family.</text>
</comment>
<keyword evidence="5" id="KW-1185">Reference proteome</keyword>